<dbReference type="EMBL" id="JACHVC010000013">
    <property type="protein sequence ID" value="MBC2607622.1"/>
    <property type="molecule type" value="Genomic_DNA"/>
</dbReference>
<dbReference type="Pfam" id="PF04238">
    <property type="entry name" value="DUF420"/>
    <property type="match status" value="1"/>
</dbReference>
<name>A0A7X1B8P9_9BACT</name>
<dbReference type="Proteomes" id="UP000526501">
    <property type="component" value="Unassembled WGS sequence"/>
</dbReference>
<keyword evidence="3" id="KW-1185">Reference proteome</keyword>
<feature type="transmembrane region" description="Helical" evidence="1">
    <location>
        <begin position="38"/>
        <end position="56"/>
    </location>
</feature>
<dbReference type="InterPro" id="IPR007352">
    <property type="entry name" value="DUF420"/>
</dbReference>
<feature type="transmembrane region" description="Helical" evidence="1">
    <location>
        <begin position="6"/>
        <end position="26"/>
    </location>
</feature>
<protein>
    <submittedName>
        <fullName evidence="2">DUF420 domain-containing protein</fullName>
    </submittedName>
</protein>
<feature type="transmembrane region" description="Helical" evidence="1">
    <location>
        <begin position="121"/>
        <end position="140"/>
    </location>
</feature>
<keyword evidence="1" id="KW-1133">Transmembrane helix</keyword>
<evidence type="ECO:0000313" key="2">
    <source>
        <dbReference type="EMBL" id="MBC2607622.1"/>
    </source>
</evidence>
<proteinExistence type="predicted"/>
<accession>A0A7X1B8P9</accession>
<feature type="transmembrane region" description="Helical" evidence="1">
    <location>
        <begin position="76"/>
        <end position="100"/>
    </location>
</feature>
<reference evidence="2 3" key="1">
    <citation type="submission" date="2020-07" db="EMBL/GenBank/DDBJ databases">
        <authorList>
            <person name="Feng X."/>
        </authorList>
    </citation>
    <scope>NUCLEOTIDE SEQUENCE [LARGE SCALE GENOMIC DNA]</scope>
    <source>
        <strain evidence="2 3">JCM23202</strain>
    </source>
</reference>
<keyword evidence="1" id="KW-0812">Transmembrane</keyword>
<keyword evidence="1" id="KW-0472">Membrane</keyword>
<evidence type="ECO:0000256" key="1">
    <source>
        <dbReference type="SAM" id="Phobius"/>
    </source>
</evidence>
<dbReference type="AlphaFoldDB" id="A0A7X1B8P9"/>
<organism evidence="2 3">
    <name type="scientific">Pelagicoccus albus</name>
    <dbReference type="NCBI Taxonomy" id="415222"/>
    <lineage>
        <taxon>Bacteria</taxon>
        <taxon>Pseudomonadati</taxon>
        <taxon>Verrucomicrobiota</taxon>
        <taxon>Opitutia</taxon>
        <taxon>Puniceicoccales</taxon>
        <taxon>Pelagicoccaceae</taxon>
        <taxon>Pelagicoccus</taxon>
    </lineage>
</organism>
<sequence length="146" mass="16339">MEISDIPALNAALNAVATVLILAGVTSIKMGKESLHRFFMGASLIVSALFLIGYVYHKYKVQGVHTPFGGEGFIAYVYYAMLISHIILAASIPVLVLRTAYLGIKDRRALHVKWARFTYPIWLYVSVTGVLVYFFLYVWFQTPSVS</sequence>
<dbReference type="RefSeq" id="WP_185661495.1">
    <property type="nucleotide sequence ID" value="NZ_CAWPOO010000013.1"/>
</dbReference>
<dbReference type="PANTHER" id="PTHR37692:SF1">
    <property type="entry name" value="DUF420 DOMAIN-CONTAINING PROTEIN"/>
    <property type="match status" value="1"/>
</dbReference>
<gene>
    <name evidence="2" type="ORF">H5P27_16335</name>
</gene>
<evidence type="ECO:0000313" key="3">
    <source>
        <dbReference type="Proteomes" id="UP000526501"/>
    </source>
</evidence>
<comment type="caution">
    <text evidence="2">The sequence shown here is derived from an EMBL/GenBank/DDBJ whole genome shotgun (WGS) entry which is preliminary data.</text>
</comment>
<dbReference type="PANTHER" id="PTHR37692">
    <property type="entry name" value="HYPOTHETICAL MEMBRANE SPANNING PROTEIN"/>
    <property type="match status" value="1"/>
</dbReference>